<evidence type="ECO:0000313" key="2">
    <source>
        <dbReference type="Proteomes" id="UP000829447"/>
    </source>
</evidence>
<name>A0ACC5XFY4_PANGG</name>
<accession>A0ACC5XFY4</accession>
<gene>
    <name evidence="1" type="ORF">PGIGA_G00119160</name>
</gene>
<reference evidence="1 2" key="1">
    <citation type="journal article" date="2022" name="bioRxiv">
        <title>An ancient truncated duplication of the anti-Mullerian hormone receptor type 2 gene is a potential conserved master sex determinant in the Pangasiidae catfish family.</title>
        <authorList>
            <person name="Wen M."/>
            <person name="Pan Q."/>
            <person name="Jouanno E."/>
            <person name="Montfort J."/>
            <person name="Zahm M."/>
            <person name="Cabau C."/>
            <person name="Klopp C."/>
            <person name="Iampietro C."/>
            <person name="Roques C."/>
            <person name="Bouchez O."/>
            <person name="Castinel A."/>
            <person name="Donnadieu C."/>
            <person name="Parrinello H."/>
            <person name="Poncet C."/>
            <person name="Belmonte E."/>
            <person name="Gautier V."/>
            <person name="Avarre J.-C."/>
            <person name="Dugue R."/>
            <person name="Gustiano R."/>
            <person name="Ha T.T.T."/>
            <person name="Campet M."/>
            <person name="Sriphairoj K."/>
            <person name="Ribolli J."/>
            <person name="de Almeida F.L."/>
            <person name="Desvignes T."/>
            <person name="Postlethwait J.H."/>
            <person name="Bucao C.F."/>
            <person name="Robinson-Rechavi M."/>
            <person name="Bobe J."/>
            <person name="Herpin A."/>
            <person name="Guiguen Y."/>
        </authorList>
    </citation>
    <scope>NUCLEOTIDE SEQUENCE [LARGE SCALE GENOMIC DNA]</scope>
    <source>
        <strain evidence="1">YG-Dec2019</strain>
    </source>
</reference>
<sequence>MHRQVSPPKGWLGLRLRLGEKPIQEEKSGILCQHHNCPERYLAAKVRLQNVPYGHTSPYKGKHRLA</sequence>
<keyword evidence="2" id="KW-1185">Reference proteome</keyword>
<dbReference type="EMBL" id="CM040473">
    <property type="protein sequence ID" value="MCI4390146.1"/>
    <property type="molecule type" value="Genomic_DNA"/>
</dbReference>
<organism evidence="1 2">
    <name type="scientific">Pangasianodon gigas</name>
    <name type="common">Mekong giant catfish</name>
    <name type="synonym">Pangasius gigas</name>
    <dbReference type="NCBI Taxonomy" id="30993"/>
    <lineage>
        <taxon>Eukaryota</taxon>
        <taxon>Metazoa</taxon>
        <taxon>Chordata</taxon>
        <taxon>Craniata</taxon>
        <taxon>Vertebrata</taxon>
        <taxon>Euteleostomi</taxon>
        <taxon>Actinopterygii</taxon>
        <taxon>Neopterygii</taxon>
        <taxon>Teleostei</taxon>
        <taxon>Ostariophysi</taxon>
        <taxon>Siluriformes</taxon>
        <taxon>Pangasiidae</taxon>
        <taxon>Pangasianodon</taxon>
    </lineage>
</organism>
<dbReference type="Proteomes" id="UP000829447">
    <property type="component" value="Linkage Group LG20"/>
</dbReference>
<protein>
    <submittedName>
        <fullName evidence="1">Uncharacterized protein</fullName>
    </submittedName>
</protein>
<evidence type="ECO:0000313" key="1">
    <source>
        <dbReference type="EMBL" id="MCI4390146.1"/>
    </source>
</evidence>
<comment type="caution">
    <text evidence="1">The sequence shown here is derived from an EMBL/GenBank/DDBJ whole genome shotgun (WGS) entry which is preliminary data.</text>
</comment>
<proteinExistence type="predicted"/>